<proteinExistence type="predicted"/>
<dbReference type="AlphaFoldDB" id="A0A5D3G0K9"/>
<dbReference type="RefSeq" id="WP_148757612.1">
    <property type="nucleotide sequence ID" value="NZ_VSRQ01000001.1"/>
</dbReference>
<protein>
    <submittedName>
        <fullName evidence="1">Uncharacterized protein</fullName>
    </submittedName>
</protein>
<evidence type="ECO:0000313" key="1">
    <source>
        <dbReference type="EMBL" id="TYK53025.1"/>
    </source>
</evidence>
<accession>A0A5D3G0K9</accession>
<keyword evidence="2" id="KW-1185">Reference proteome</keyword>
<name>A0A5D3G0K9_9ACTN</name>
<evidence type="ECO:0000313" key="2">
    <source>
        <dbReference type="Proteomes" id="UP000323505"/>
    </source>
</evidence>
<sequence>MSDQRITTNPDEAIMKGMIVMSAPPSRFREVVDRCAEISQVLRERALTEIILWALAINGFRDLISRF</sequence>
<reference evidence="1 2" key="1">
    <citation type="submission" date="2019-08" db="EMBL/GenBank/DDBJ databases">
        <title>Actinomadura sp. nov. CYP1-5 isolated from mountain soil.</title>
        <authorList>
            <person name="Songsumanus A."/>
            <person name="Kuncharoen N."/>
            <person name="Kudo T."/>
            <person name="Yuki M."/>
            <person name="Igarashi Y."/>
            <person name="Tanasupawat S."/>
        </authorList>
    </citation>
    <scope>NUCLEOTIDE SEQUENCE [LARGE SCALE GENOMIC DNA]</scope>
    <source>
        <strain evidence="1 2">CYP1-5</strain>
    </source>
</reference>
<organism evidence="1 2">
    <name type="scientific">Actinomadura decatromicini</name>
    <dbReference type="NCBI Taxonomy" id="2604572"/>
    <lineage>
        <taxon>Bacteria</taxon>
        <taxon>Bacillati</taxon>
        <taxon>Actinomycetota</taxon>
        <taxon>Actinomycetes</taxon>
        <taxon>Streptosporangiales</taxon>
        <taxon>Thermomonosporaceae</taxon>
        <taxon>Actinomadura</taxon>
    </lineage>
</organism>
<gene>
    <name evidence="1" type="ORF">FXF68_04620</name>
</gene>
<comment type="caution">
    <text evidence="1">The sequence shown here is derived from an EMBL/GenBank/DDBJ whole genome shotgun (WGS) entry which is preliminary data.</text>
</comment>
<dbReference type="Proteomes" id="UP000323505">
    <property type="component" value="Unassembled WGS sequence"/>
</dbReference>
<dbReference type="EMBL" id="VSRQ01000001">
    <property type="protein sequence ID" value="TYK53025.1"/>
    <property type="molecule type" value="Genomic_DNA"/>
</dbReference>